<reference evidence="1" key="1">
    <citation type="submission" date="2021-03" db="EMBL/GenBank/DDBJ databases">
        <title>Acanthopleuribacteraceae sp. M133.</title>
        <authorList>
            <person name="Wang G."/>
        </authorList>
    </citation>
    <scope>NUCLEOTIDE SEQUENCE</scope>
    <source>
        <strain evidence="1">M133</strain>
    </source>
</reference>
<dbReference type="EMBL" id="CP071793">
    <property type="protein sequence ID" value="QTD51937.1"/>
    <property type="molecule type" value="Genomic_DNA"/>
</dbReference>
<organism evidence="1 2">
    <name type="scientific">Sulfidibacter corallicola</name>
    <dbReference type="NCBI Taxonomy" id="2818388"/>
    <lineage>
        <taxon>Bacteria</taxon>
        <taxon>Pseudomonadati</taxon>
        <taxon>Acidobacteriota</taxon>
        <taxon>Holophagae</taxon>
        <taxon>Acanthopleuribacterales</taxon>
        <taxon>Acanthopleuribacteraceae</taxon>
        <taxon>Sulfidibacter</taxon>
    </lineage>
</organism>
<dbReference type="KEGG" id="scor:J3U87_05645"/>
<protein>
    <recommendedName>
        <fullName evidence="3">6-bladed beta-propeller</fullName>
    </recommendedName>
</protein>
<dbReference type="AlphaFoldDB" id="A0A8A4TRB1"/>
<evidence type="ECO:0000313" key="2">
    <source>
        <dbReference type="Proteomes" id="UP000663929"/>
    </source>
</evidence>
<name>A0A8A4TRB1_SULCO</name>
<gene>
    <name evidence="1" type="ORF">J3U87_05645</name>
</gene>
<dbReference type="Proteomes" id="UP000663929">
    <property type="component" value="Chromosome"/>
</dbReference>
<proteinExistence type="predicted"/>
<keyword evidence="2" id="KW-1185">Reference proteome</keyword>
<sequence length="325" mass="37488">MILAMLFLCSQYPKIELDSLSVFSVRQCLLFKVRQNILIVDNGENRLLLIAPDGRKVAEYDREGEGPYDLQRPQVLGIRGDEIFVRANKRTVLVFDHRLQLLKRRLPPLPASLAPTIIQGVPNGHANGNVPNGHVPNGHEGFFLARLGWEPTLLVELQLDDDWRIAGSYFEDPESPHFHEKKRCFLQNGKYFVWQPRLNLADTHYRIHVFERPSASLAFNETLTVILEQSVEDFTPLRRDTNLHSIVNGVMETPEGFLVELAANREGTVRHPGGNQFFWDYFSKRGEFLRRVFVDGKHLEPVGNSREIYVFHTPEQGEDYLQRLY</sequence>
<accession>A0A8A4TRB1</accession>
<evidence type="ECO:0008006" key="3">
    <source>
        <dbReference type="Google" id="ProtNLM"/>
    </source>
</evidence>
<dbReference type="RefSeq" id="WP_237382050.1">
    <property type="nucleotide sequence ID" value="NZ_CP071793.1"/>
</dbReference>
<evidence type="ECO:0000313" key="1">
    <source>
        <dbReference type="EMBL" id="QTD51937.1"/>
    </source>
</evidence>